<dbReference type="Proteomes" id="UP000694863">
    <property type="component" value="Unplaced"/>
</dbReference>
<evidence type="ECO:0000259" key="4">
    <source>
        <dbReference type="Pfam" id="PF02234"/>
    </source>
</evidence>
<comment type="similarity">
    <text evidence="1">Belongs to the CDI family.</text>
</comment>
<dbReference type="Gene3D" id="4.10.365.10">
    <property type="entry name" value="p27"/>
    <property type="match status" value="1"/>
</dbReference>
<dbReference type="RefSeq" id="XP_030742776.1">
    <property type="nucleotide sequence ID" value="XM_030886916.2"/>
</dbReference>
<organism evidence="5 6">
    <name type="scientific">Echinops telfairi</name>
    <name type="common">Lesser hedgehog tenrec</name>
    <dbReference type="NCBI Taxonomy" id="9371"/>
    <lineage>
        <taxon>Eukaryota</taxon>
        <taxon>Metazoa</taxon>
        <taxon>Chordata</taxon>
        <taxon>Craniata</taxon>
        <taxon>Vertebrata</taxon>
        <taxon>Euteleostomi</taxon>
        <taxon>Mammalia</taxon>
        <taxon>Eutheria</taxon>
        <taxon>Afrotheria</taxon>
        <taxon>Tenrecidae</taxon>
        <taxon>Tenrecinae</taxon>
        <taxon>Echinops</taxon>
    </lineage>
</organism>
<dbReference type="InterPro" id="IPR029841">
    <property type="entry name" value="CDKN1A"/>
</dbReference>
<dbReference type="GeneID" id="101660587"/>
<evidence type="ECO:0000313" key="5">
    <source>
        <dbReference type="Proteomes" id="UP000694863"/>
    </source>
</evidence>
<reference evidence="6" key="1">
    <citation type="submission" date="2025-08" db="UniProtKB">
        <authorList>
            <consortium name="RefSeq"/>
        </authorList>
    </citation>
    <scope>IDENTIFICATION</scope>
</reference>
<gene>
    <name evidence="6" type="primary">CDKN1A</name>
</gene>
<dbReference type="Pfam" id="PF02234">
    <property type="entry name" value="CDI"/>
    <property type="match status" value="1"/>
</dbReference>
<dbReference type="InterPro" id="IPR003175">
    <property type="entry name" value="CDI_dom"/>
</dbReference>
<proteinExistence type="inferred from homology"/>
<evidence type="ECO:0000256" key="1">
    <source>
        <dbReference type="ARBA" id="ARBA00006726"/>
    </source>
</evidence>
<feature type="region of interest" description="Disordered" evidence="3">
    <location>
        <begin position="118"/>
        <end position="148"/>
    </location>
</feature>
<dbReference type="RefSeq" id="XP_045150809.1">
    <property type="nucleotide sequence ID" value="XM_045294874.1"/>
</dbReference>
<keyword evidence="2 6" id="KW-0649">Protein kinase inhibitor</keyword>
<accession>A0ABM1VL93</accession>
<keyword evidence="5" id="KW-1185">Reference proteome</keyword>
<dbReference type="GO" id="GO:0004860">
    <property type="term" value="F:protein kinase inhibitor activity"/>
    <property type="evidence" value="ECO:0007669"/>
    <property type="project" value="UniProtKB-KW"/>
</dbReference>
<feature type="domain" description="Cyclin-dependent kinase inhibitor" evidence="4">
    <location>
        <begin position="17"/>
        <end position="64"/>
    </location>
</feature>
<dbReference type="PANTHER" id="PTHR46778:SF1">
    <property type="entry name" value="CYCLIN-DEPENDENT KINASE INHIBITOR 1"/>
    <property type="match status" value="1"/>
</dbReference>
<protein>
    <submittedName>
        <fullName evidence="6">Cyclin-dependent kinase inhibitor 1</fullName>
    </submittedName>
</protein>
<evidence type="ECO:0000256" key="2">
    <source>
        <dbReference type="ARBA" id="ARBA00023013"/>
    </source>
</evidence>
<name>A0ABM1VL93_ECHTE</name>
<sequence>MSDARQIPCSSKVCRRLFGPVDDEQVRRDCDALMASCLKEACDRWNFDFVTETPLEGNYVWERVHGLGLPKFYRPSGPWGGHDDLGGGKRPCPSTVLLQGTSQGDHVDLSLSCTLVSHSPERPEVSPSGSSAPQGRKRGQTSMTDFYHSKRRLVYCKRKP</sequence>
<evidence type="ECO:0000313" key="6">
    <source>
        <dbReference type="RefSeq" id="XP_030742776.1"/>
    </source>
</evidence>
<dbReference type="InterPro" id="IPR044898">
    <property type="entry name" value="CDI_dom_sf"/>
</dbReference>
<dbReference type="PANTHER" id="PTHR46778">
    <property type="entry name" value="CYCLIN-DEPENDENT KINASE INHIBITOR 1-RELATED"/>
    <property type="match status" value="1"/>
</dbReference>
<evidence type="ECO:0000256" key="3">
    <source>
        <dbReference type="SAM" id="MobiDB-lite"/>
    </source>
</evidence>